<dbReference type="Gene3D" id="3.30.930.10">
    <property type="entry name" value="Bira Bifunctional Protein, Domain 2"/>
    <property type="match status" value="1"/>
</dbReference>
<dbReference type="GeneID" id="37028295"/>
<dbReference type="InterPro" id="IPR020605">
    <property type="entry name" value="Octanoyltransferase_CS"/>
</dbReference>
<dbReference type="SUPFAM" id="SSF55681">
    <property type="entry name" value="Class II aaRS and biotin synthetases"/>
    <property type="match status" value="1"/>
</dbReference>
<proteinExistence type="inferred from homology"/>
<dbReference type="OrthoDB" id="19908at2759"/>
<dbReference type="EC" id="2.3.1.181" evidence="3"/>
<evidence type="ECO:0000256" key="1">
    <source>
        <dbReference type="ARBA" id="ARBA00004821"/>
    </source>
</evidence>
<accession>A0A316UNR7</accession>
<evidence type="ECO:0000256" key="6">
    <source>
        <dbReference type="SAM" id="MobiDB-lite"/>
    </source>
</evidence>
<evidence type="ECO:0000313" key="9">
    <source>
        <dbReference type="Proteomes" id="UP000245884"/>
    </source>
</evidence>
<dbReference type="PANTHER" id="PTHR10993">
    <property type="entry name" value="OCTANOYLTRANSFERASE"/>
    <property type="match status" value="1"/>
</dbReference>
<comment type="pathway">
    <text evidence="1">Protein modification; protein lipoylation via endogenous pathway; protein N(6)-(lipoyl)lysine from octanoyl-[acyl-carrier-protein]: step 1/2.</text>
</comment>
<dbReference type="PANTHER" id="PTHR10993:SF7">
    <property type="entry name" value="LIPOYLTRANSFERASE 2, MITOCHONDRIAL-RELATED"/>
    <property type="match status" value="1"/>
</dbReference>
<evidence type="ECO:0000259" key="7">
    <source>
        <dbReference type="PROSITE" id="PS51733"/>
    </source>
</evidence>
<evidence type="ECO:0000256" key="2">
    <source>
        <dbReference type="ARBA" id="ARBA00007907"/>
    </source>
</evidence>
<evidence type="ECO:0000256" key="3">
    <source>
        <dbReference type="ARBA" id="ARBA00012334"/>
    </source>
</evidence>
<reference evidence="8 9" key="1">
    <citation type="journal article" date="2018" name="Mol. Biol. Evol.">
        <title>Broad Genomic Sampling Reveals a Smut Pathogenic Ancestry of the Fungal Clade Ustilaginomycotina.</title>
        <authorList>
            <person name="Kijpornyongpan T."/>
            <person name="Mondo S.J."/>
            <person name="Barry K."/>
            <person name="Sandor L."/>
            <person name="Lee J."/>
            <person name="Lipzen A."/>
            <person name="Pangilinan J."/>
            <person name="LaButti K."/>
            <person name="Hainaut M."/>
            <person name="Henrissat B."/>
            <person name="Grigoriev I.V."/>
            <person name="Spatafora J.W."/>
            <person name="Aime M.C."/>
        </authorList>
    </citation>
    <scope>NUCLEOTIDE SEQUENCE [LARGE SCALE GENOMIC DNA]</scope>
    <source>
        <strain evidence="8 9">MCA 5214</strain>
    </source>
</reference>
<dbReference type="STRING" id="1569628.A0A316UNR7"/>
<dbReference type="GO" id="GO:0033819">
    <property type="term" value="F:lipoyl(octanoyl) transferase activity"/>
    <property type="evidence" value="ECO:0007669"/>
    <property type="project" value="UniProtKB-EC"/>
</dbReference>
<dbReference type="AlphaFoldDB" id="A0A316UNR7"/>
<dbReference type="RefSeq" id="XP_025361522.1">
    <property type="nucleotide sequence ID" value="XM_025506472.1"/>
</dbReference>
<dbReference type="InterPro" id="IPR045864">
    <property type="entry name" value="aa-tRNA-synth_II/BPL/LPL"/>
</dbReference>
<name>A0A316UNR7_9BASI</name>
<sequence>MAASLRAPLKAQPWWQASTSASRSVSRRWASTACGSASKRPDPSSLPPIHYSLIPHHVPYALGLALQERLYSLRGQPEVLLLLEHKPVYTEGRRGHRSENDADAPPTVGGGELSEEQVRERFASIGADYHLTQRGGLITYHGPGQLIGYPIVNLGSMGLSSRCYIEALQTAIRSILTSHYQLPLVEPPENNTGVWSTPYLKICSIGVQVRHRITTHGFGLNVTREVAPWFRRIVACGIKGRGMTSIEEQLEDEGKDAREVSVKEVMPKAVQALGQALGREMVEAGEELLRYEGDERGVLSRVWVKGEEVTVPTEP</sequence>
<keyword evidence="9" id="KW-1185">Reference proteome</keyword>
<feature type="compositionally biased region" description="Basic and acidic residues" evidence="6">
    <location>
        <begin position="91"/>
        <end position="100"/>
    </location>
</feature>
<protein>
    <recommendedName>
        <fullName evidence="3">lipoyl(octanoyl) transferase</fullName>
        <ecNumber evidence="3">2.3.1.181</ecNumber>
    </recommendedName>
</protein>
<dbReference type="PROSITE" id="PS51733">
    <property type="entry name" value="BPL_LPL_CATALYTIC"/>
    <property type="match status" value="1"/>
</dbReference>
<gene>
    <name evidence="8" type="ORF">BDZ90DRAFT_233004</name>
</gene>
<feature type="domain" description="BPL/LPL catalytic" evidence="7">
    <location>
        <begin position="74"/>
        <end position="281"/>
    </location>
</feature>
<dbReference type="InterPro" id="IPR000544">
    <property type="entry name" value="Octanoyltransferase"/>
</dbReference>
<dbReference type="InterPro" id="IPR004143">
    <property type="entry name" value="BPL_LPL_catalytic"/>
</dbReference>
<dbReference type="Proteomes" id="UP000245884">
    <property type="component" value="Unassembled WGS sequence"/>
</dbReference>
<keyword evidence="4 8" id="KW-0808">Transferase</keyword>
<keyword evidence="5" id="KW-0012">Acyltransferase</keyword>
<dbReference type="UniPathway" id="UPA00538">
    <property type="reaction ID" value="UER00592"/>
</dbReference>
<dbReference type="GO" id="GO:0009249">
    <property type="term" value="P:protein lipoylation"/>
    <property type="evidence" value="ECO:0007669"/>
    <property type="project" value="InterPro"/>
</dbReference>
<organism evidence="8 9">
    <name type="scientific">Jaminaea rosea</name>
    <dbReference type="NCBI Taxonomy" id="1569628"/>
    <lineage>
        <taxon>Eukaryota</taxon>
        <taxon>Fungi</taxon>
        <taxon>Dikarya</taxon>
        <taxon>Basidiomycota</taxon>
        <taxon>Ustilaginomycotina</taxon>
        <taxon>Exobasidiomycetes</taxon>
        <taxon>Microstromatales</taxon>
        <taxon>Microstromatales incertae sedis</taxon>
        <taxon>Jaminaea</taxon>
    </lineage>
</organism>
<feature type="region of interest" description="Disordered" evidence="6">
    <location>
        <begin position="91"/>
        <end position="113"/>
    </location>
</feature>
<evidence type="ECO:0000256" key="4">
    <source>
        <dbReference type="ARBA" id="ARBA00022679"/>
    </source>
</evidence>
<evidence type="ECO:0000256" key="5">
    <source>
        <dbReference type="ARBA" id="ARBA00023315"/>
    </source>
</evidence>
<dbReference type="EMBL" id="KZ819670">
    <property type="protein sequence ID" value="PWN26910.1"/>
    <property type="molecule type" value="Genomic_DNA"/>
</dbReference>
<dbReference type="NCBIfam" id="TIGR00214">
    <property type="entry name" value="lipB"/>
    <property type="match status" value="1"/>
</dbReference>
<dbReference type="Pfam" id="PF21948">
    <property type="entry name" value="LplA-B_cat"/>
    <property type="match status" value="1"/>
</dbReference>
<comment type="similarity">
    <text evidence="2">Belongs to the LipB family.</text>
</comment>
<dbReference type="PROSITE" id="PS01313">
    <property type="entry name" value="LIPB"/>
    <property type="match status" value="1"/>
</dbReference>
<evidence type="ECO:0000313" key="8">
    <source>
        <dbReference type="EMBL" id="PWN26910.1"/>
    </source>
</evidence>